<proteinExistence type="predicted"/>
<evidence type="ECO:0000256" key="1">
    <source>
        <dbReference type="SAM" id="MobiDB-lite"/>
    </source>
</evidence>
<reference evidence="3" key="1">
    <citation type="submission" date="2018-03" db="EMBL/GenBank/DDBJ databases">
        <authorList>
            <person name="Guldener U."/>
        </authorList>
    </citation>
    <scope>NUCLEOTIDE SEQUENCE</scope>
</reference>
<protein>
    <recommendedName>
        <fullName evidence="2">NWD NACHT-NTPase N-terminal domain-containing protein</fullName>
    </recommendedName>
</protein>
<accession>A0AAE8N7W3</accession>
<dbReference type="InterPro" id="IPR031359">
    <property type="entry name" value="NACHT_N"/>
</dbReference>
<sequence>MDWRFLKSWKRRKGSPRPTQPTGKNANSPKPPVSNPATTASTAPSGSRISIDDVGSRGPVRPSAIVPQPRAATPPPSANENDGSAAKTELWIRAYDAICEDDPELVSAYKAVLSKKLRHEAACDDVSDNAQRQMEHLVQEGLRRTEKAAAKMDKIHKGIRFMSSVKELISTATKHTPEAAAAWAGICLLLGLLETTQAETTAIQDEIKRNIEGLYKKLLSHQMKSICSFYRGFITTIAYDMVKLDDWADILQSVKDTEAAVQRDIDTFHDLEVRTLLNNISKQATDQKAQLQDICRAIQETDQKQEARHQDKQTKKYLTDLRLTDLHDDMKRIADTKGGLFRGASDWILSSDNFRQ</sequence>
<feature type="region of interest" description="Disordered" evidence="1">
    <location>
        <begin position="1"/>
        <end position="84"/>
    </location>
</feature>
<feature type="domain" description="NWD NACHT-NTPase N-terminal" evidence="2">
    <location>
        <begin position="89"/>
        <end position="202"/>
    </location>
</feature>
<dbReference type="AlphaFoldDB" id="A0AAE8N7W3"/>
<name>A0AAE8N7W3_9PEZI</name>
<organism evidence="3 4">
    <name type="scientific">Cephalotrichum gorgonifer</name>
    <dbReference type="NCBI Taxonomy" id="2041049"/>
    <lineage>
        <taxon>Eukaryota</taxon>
        <taxon>Fungi</taxon>
        <taxon>Dikarya</taxon>
        <taxon>Ascomycota</taxon>
        <taxon>Pezizomycotina</taxon>
        <taxon>Sordariomycetes</taxon>
        <taxon>Hypocreomycetidae</taxon>
        <taxon>Microascales</taxon>
        <taxon>Microascaceae</taxon>
        <taxon>Cephalotrichum</taxon>
    </lineage>
</organism>
<feature type="compositionally biased region" description="Polar residues" evidence="1">
    <location>
        <begin position="35"/>
        <end position="48"/>
    </location>
</feature>
<dbReference type="Proteomes" id="UP001187682">
    <property type="component" value="Unassembled WGS sequence"/>
</dbReference>
<dbReference type="EMBL" id="ONZQ02000017">
    <property type="protein sequence ID" value="SPO06918.1"/>
    <property type="molecule type" value="Genomic_DNA"/>
</dbReference>
<keyword evidence="4" id="KW-1185">Reference proteome</keyword>
<gene>
    <name evidence="3" type="ORF">DNG_09612</name>
</gene>
<comment type="caution">
    <text evidence="3">The sequence shown here is derived from an EMBL/GenBank/DDBJ whole genome shotgun (WGS) entry which is preliminary data.</text>
</comment>
<evidence type="ECO:0000313" key="4">
    <source>
        <dbReference type="Proteomes" id="UP001187682"/>
    </source>
</evidence>
<evidence type="ECO:0000313" key="3">
    <source>
        <dbReference type="EMBL" id="SPO06918.1"/>
    </source>
</evidence>
<evidence type="ECO:0000259" key="2">
    <source>
        <dbReference type="Pfam" id="PF17100"/>
    </source>
</evidence>
<dbReference type="Pfam" id="PF17100">
    <property type="entry name" value="NACHT_N"/>
    <property type="match status" value="1"/>
</dbReference>